<dbReference type="Proteomes" id="UP000254821">
    <property type="component" value="Unassembled WGS sequence"/>
</dbReference>
<sequence>MSLMLCCWRTNGTRNQYRLLPLKLIMREVPQRLFHAAEDTFFVCEAE</sequence>
<proteinExistence type="predicted"/>
<reference evidence="1 2" key="1">
    <citation type="submission" date="2018-06" db="EMBL/GenBank/DDBJ databases">
        <authorList>
            <consortium name="Pathogen Informatics"/>
            <person name="Doyle S."/>
        </authorList>
    </citation>
    <scope>NUCLEOTIDE SEQUENCE [LARGE SCALE GENOMIC DNA]</scope>
    <source>
        <strain evidence="1 2">NCTC8105</strain>
    </source>
</reference>
<accession>A0A377PRF3</accession>
<protein>
    <submittedName>
        <fullName evidence="1">Uncharacterized protein</fullName>
    </submittedName>
</protein>
<gene>
    <name evidence="1" type="ORF">NCTC8105_04833</name>
</gene>
<name>A0A377PRF3_HAFAL</name>
<evidence type="ECO:0000313" key="2">
    <source>
        <dbReference type="Proteomes" id="UP000254821"/>
    </source>
</evidence>
<organism evidence="1 2">
    <name type="scientific">Hafnia alvei</name>
    <dbReference type="NCBI Taxonomy" id="569"/>
    <lineage>
        <taxon>Bacteria</taxon>
        <taxon>Pseudomonadati</taxon>
        <taxon>Pseudomonadota</taxon>
        <taxon>Gammaproteobacteria</taxon>
        <taxon>Enterobacterales</taxon>
        <taxon>Hafniaceae</taxon>
        <taxon>Hafnia</taxon>
    </lineage>
</organism>
<evidence type="ECO:0000313" key="1">
    <source>
        <dbReference type="EMBL" id="STQ82614.1"/>
    </source>
</evidence>
<dbReference type="AlphaFoldDB" id="A0A377PRF3"/>
<dbReference type="EMBL" id="UGHP01000001">
    <property type="protein sequence ID" value="STQ82614.1"/>
    <property type="molecule type" value="Genomic_DNA"/>
</dbReference>